<dbReference type="PANTHER" id="PTHR43788">
    <property type="entry name" value="DNA2/NAM7 HELICASE FAMILY MEMBER"/>
    <property type="match status" value="1"/>
</dbReference>
<dbReference type="OrthoDB" id="9757917at2"/>
<dbReference type="InterPro" id="IPR012337">
    <property type="entry name" value="RNaseH-like_sf"/>
</dbReference>
<dbReference type="GO" id="GO:0043139">
    <property type="term" value="F:5'-3' DNA helicase activity"/>
    <property type="evidence" value="ECO:0007669"/>
    <property type="project" value="TreeGrafter"/>
</dbReference>
<dbReference type="RefSeq" id="WP_011712949.1">
    <property type="nucleotide sequence ID" value="NC_008576.1"/>
</dbReference>
<dbReference type="InterPro" id="IPR050534">
    <property type="entry name" value="Coronavir_polyprotein_1ab"/>
</dbReference>
<dbReference type="InterPro" id="IPR041679">
    <property type="entry name" value="DNA2/NAM7-like_C"/>
</dbReference>
<dbReference type="STRING" id="156889.Mmc1_1283"/>
<dbReference type="GO" id="GO:0016787">
    <property type="term" value="F:hydrolase activity"/>
    <property type="evidence" value="ECO:0007669"/>
    <property type="project" value="UniProtKB-KW"/>
</dbReference>
<dbReference type="NCBIfam" id="TIGR03491">
    <property type="entry name" value="TM0106 family RecB-like putative nuclease"/>
    <property type="match status" value="1"/>
</dbReference>
<dbReference type="Pfam" id="PF13245">
    <property type="entry name" value="AAA_19"/>
    <property type="match status" value="1"/>
</dbReference>
<dbReference type="Pfam" id="PF13087">
    <property type="entry name" value="AAA_12"/>
    <property type="match status" value="1"/>
</dbReference>
<dbReference type="CDD" id="cd17934">
    <property type="entry name" value="DEXXQc_Upf1-like"/>
    <property type="match status" value="1"/>
</dbReference>
<dbReference type="Proteomes" id="UP000002586">
    <property type="component" value="Chromosome"/>
</dbReference>
<dbReference type="CDD" id="cd18808">
    <property type="entry name" value="SF1_C_Upf1"/>
    <property type="match status" value="1"/>
</dbReference>
<keyword evidence="2" id="KW-0378">Hydrolase</keyword>
<dbReference type="AlphaFoldDB" id="A0L751"/>
<keyword evidence="3" id="KW-0347">Helicase</keyword>
<evidence type="ECO:0000313" key="7">
    <source>
        <dbReference type="EMBL" id="ABK43794.1"/>
    </source>
</evidence>
<dbReference type="SUPFAM" id="SSF53098">
    <property type="entry name" value="Ribonuclease H-like"/>
    <property type="match status" value="1"/>
</dbReference>
<evidence type="ECO:0000256" key="4">
    <source>
        <dbReference type="ARBA" id="ARBA00022840"/>
    </source>
</evidence>
<feature type="domain" description="DNA2/NAM7 helicase-like C-terminal" evidence="5">
    <location>
        <begin position="908"/>
        <end position="1088"/>
    </location>
</feature>
<evidence type="ECO:0008006" key="9">
    <source>
        <dbReference type="Google" id="ProtNLM"/>
    </source>
</evidence>
<reference evidence="7 8" key="2">
    <citation type="journal article" date="2012" name="Int. J. Syst. Evol. Microbiol.">
        <title>Magnetococcus marinus gen. nov., sp. nov., a marine, magnetotactic bacterium that represents a novel lineage (Magnetococcaceae fam. nov.; Magnetococcales ord. nov.) at the base of the Alphaproteobacteria.</title>
        <authorList>
            <person name="Bazylinski D.A."/>
            <person name="Williams T.J."/>
            <person name="Lefevre C.T."/>
            <person name="Berg R.J."/>
            <person name="Zhang C.L."/>
            <person name="Bowser S.S."/>
            <person name="Dean A.J."/>
            <person name="Beveridge T.J."/>
        </authorList>
    </citation>
    <scope>NUCLEOTIDE SEQUENCE [LARGE SCALE GENOMIC DNA]</scope>
    <source>
        <strain evidence="8">ATCC BAA-1437 / JCM 17883 / MC-1</strain>
    </source>
</reference>
<keyword evidence="4" id="KW-0067">ATP-binding</keyword>
<feature type="domain" description="YprB ribonuclease H-like" evidence="6">
    <location>
        <begin position="316"/>
        <end position="492"/>
    </location>
</feature>
<dbReference type="PANTHER" id="PTHR43788:SF8">
    <property type="entry name" value="DNA-BINDING PROTEIN SMUBP-2"/>
    <property type="match status" value="1"/>
</dbReference>
<evidence type="ECO:0000256" key="1">
    <source>
        <dbReference type="ARBA" id="ARBA00022741"/>
    </source>
</evidence>
<proteinExistence type="predicted"/>
<dbReference type="HOGENOM" id="CLU_008884_0_0_5"/>
<dbReference type="eggNOG" id="COG2251">
    <property type="taxonomic scope" value="Bacteria"/>
</dbReference>
<evidence type="ECO:0000259" key="6">
    <source>
        <dbReference type="Pfam" id="PF13482"/>
    </source>
</evidence>
<evidence type="ECO:0000256" key="3">
    <source>
        <dbReference type="ARBA" id="ARBA00022806"/>
    </source>
</evidence>
<protein>
    <recommendedName>
        <fullName evidence="9">Nuclease</fullName>
    </recommendedName>
</protein>
<dbReference type="SUPFAM" id="SSF52540">
    <property type="entry name" value="P-loop containing nucleoside triphosphate hydrolases"/>
    <property type="match status" value="1"/>
</dbReference>
<organism evidence="7 8">
    <name type="scientific">Magnetococcus marinus (strain ATCC BAA-1437 / JCM 17883 / MC-1)</name>
    <dbReference type="NCBI Taxonomy" id="156889"/>
    <lineage>
        <taxon>Bacteria</taxon>
        <taxon>Pseudomonadati</taxon>
        <taxon>Pseudomonadota</taxon>
        <taxon>Magnetococcia</taxon>
        <taxon>Magnetococcales</taxon>
        <taxon>Magnetococcaceae</taxon>
        <taxon>Magnetococcus</taxon>
    </lineage>
</organism>
<dbReference type="eggNOG" id="COG1112">
    <property type="taxonomic scope" value="Bacteria"/>
</dbReference>
<evidence type="ECO:0000256" key="2">
    <source>
        <dbReference type="ARBA" id="ARBA00022801"/>
    </source>
</evidence>
<dbReference type="InterPro" id="IPR047187">
    <property type="entry name" value="SF1_C_Upf1"/>
</dbReference>
<dbReference type="InterPro" id="IPR038720">
    <property type="entry name" value="YprB_RNase_H-like_dom"/>
</dbReference>
<dbReference type="InterPro" id="IPR027417">
    <property type="entry name" value="P-loop_NTPase"/>
</dbReference>
<name>A0L751_MAGMM</name>
<accession>A0L751</accession>
<dbReference type="EMBL" id="CP000471">
    <property type="protein sequence ID" value="ABK43794.1"/>
    <property type="molecule type" value="Genomic_DNA"/>
</dbReference>
<keyword evidence="8" id="KW-1185">Reference proteome</keyword>
<evidence type="ECO:0000259" key="5">
    <source>
        <dbReference type="Pfam" id="PF13087"/>
    </source>
</evidence>
<keyword evidence="1" id="KW-0547">Nucleotide-binding</keyword>
<dbReference type="KEGG" id="mgm:Mmc1_1283"/>
<gene>
    <name evidence="7" type="ordered locus">Mmc1_1283</name>
</gene>
<evidence type="ECO:0000313" key="8">
    <source>
        <dbReference type="Proteomes" id="UP000002586"/>
    </source>
</evidence>
<dbReference type="Gene3D" id="3.40.50.300">
    <property type="entry name" value="P-loop containing nucleotide triphosphate hydrolases"/>
    <property type="match status" value="2"/>
</dbReference>
<reference evidence="8" key="1">
    <citation type="journal article" date="2009" name="Appl. Environ. Microbiol.">
        <title>Complete genome sequence of the chemolithoautotrophic marine magnetotactic coccus strain MC-1.</title>
        <authorList>
            <person name="Schubbe S."/>
            <person name="Williams T.J."/>
            <person name="Xie G."/>
            <person name="Kiss H.E."/>
            <person name="Brettin T.S."/>
            <person name="Martinez D."/>
            <person name="Ross C.A."/>
            <person name="Schuler D."/>
            <person name="Cox B.L."/>
            <person name="Nealson K.H."/>
            <person name="Bazylinski D.A."/>
        </authorList>
    </citation>
    <scope>NUCLEOTIDE SEQUENCE [LARGE SCALE GENOMIC DNA]</scope>
    <source>
        <strain evidence="8">ATCC BAA-1437 / JCM 17883 / MC-1</strain>
    </source>
</reference>
<dbReference type="GO" id="GO:0005524">
    <property type="term" value="F:ATP binding"/>
    <property type="evidence" value="ECO:0007669"/>
    <property type="project" value="UniProtKB-KW"/>
</dbReference>
<dbReference type="InterPro" id="IPR019993">
    <property type="entry name" value="RecB_nuclease_TM0106_put"/>
</dbReference>
<sequence>MRRHSGHILFAASDLNGFLGCRHSTFLDLKDLDERLPRAEVSAQDRLIQERGHEHEAEYLESLKQSGLSVVEIPSEGGLSDRVQMTADVMADGPDIIYQAAFLDGQWHGYADFLQRVDRPSELGSFSYEAVDTKLTKHPKPKFVIQLCLYSDFIAKMQGTRPHSMSLVLGDFSQLHLRLDDFAYYHAIVKQRFEEYVAAPPAESQAMPCGFCELCKWRELCGEQWLQDDHLSQVANIKRDQVLKLETAGISTMATLAKVGEKSTVPSMTQETLDKLRAQAKLQLHKRDTGENKVELLDAAPGRGFSKMPKPSDGDLFFDMEGDPLYPDGLEYLFGFYFTESGQPVFKPFWAHDHKEEKRALQEVMDFLVTHLRAHPDAHIYHYNHYEETALKRLASQYATREAEVDDLLRGRKLVDLFKVVREAIRVSEPKYSIKNLEAFYMEKRDAEVATAGDSIVVYEEWRQSQDPQLLQNISDYNEDDCRSTLLLRDWLLTLRAADMPWFDLTAGAPSEEKLQAQQDAEENRVRYEQNLTRGHEGQDYEFRELVAQLLDFHRREAKPQWWAMFDRQERTDEELVDDAECLGGLKADPNQPPYKEKRSMVYTYRFPAQVTKLKKGSQCLRADSLESAGTIVDLSWDQRTVSIKKGPKGGPLPDVLSITPPGPINNSVLKDAVYRFADAIIAGSGKYQALASFLRRGKPEIAGHEADTPIVPDGDNSLPAIFEAVGNLQNSFLFIQGPPGAGKTYTSSHVIVELLRRGKRIGISSNSHKAINNLLDGIEKAAIKEGITFRGQKKCSASNPDSVYLGEMIESVSDNGGMDPESDIIAGTAWLFARDEYHEVLDYLFIDEAGQVSLANLVSMGLSARNIVLVGDQMQLGQPIQGTHPGDSGMSILDYLLEGESTIPADRGIFLGTTWRMHENVCRFISDAVYEGRLHPEAGTRNQALILSESAHPELRPNGIRFIEAKHEGCSQKSEEEGRIIQELIASLLEQRYRDRDGNEHSVAPDNILVVTPYNVQVNYLASILPEGVQVGTVDKFQGQEAEVVIISMVTSGAEDLPRDIEFLYSKNRLNVAISRARTLAMIVANPNLLEIPCQTVEQMRLVNTLCWVKSCSAE</sequence>
<dbReference type="Pfam" id="PF13482">
    <property type="entry name" value="RNase_H_2"/>
    <property type="match status" value="1"/>
</dbReference>